<dbReference type="OrthoDB" id="2139078at2"/>
<name>A0A2W0C3J2_9BACL</name>
<sequence>MKIKIEPPNDVIDHWLETYVPVREFLFLKEEDLSLIADSLSRTLIIPKEEFFNHASYKQIQLVNSFEYWNLSSEVQYVVISNSEWFTNLPMNVQKQINHIQFELNRGLILPLTPFCSNYSFPEEYLVQGPEEQYIVLHREIWRTLPYEIKENLLIEYASKWDDWTCVELPESAPPHLRGYSNTFPLLSGGNCLSATLFAVNQQEWIIHEWVHPETFLEGIRRANYSIINTEELHHGDVVVWVNEGGTVQHASYHISHNVFFNKNGQTFFNPWRIMNWDELRQEWETYKFELYRKEETV</sequence>
<reference evidence="1 2" key="1">
    <citation type="submission" date="2018-01" db="EMBL/GenBank/DDBJ databases">
        <title>Genome sequence of the PGP bacterium Paenibacillus illinoisensis E3.</title>
        <authorList>
            <person name="Rolli E."/>
            <person name="Marasco R."/>
            <person name="Bessem C."/>
            <person name="Michoud G."/>
            <person name="Gaiarsa S."/>
            <person name="Borin S."/>
            <person name="Daffonchio D."/>
        </authorList>
    </citation>
    <scope>NUCLEOTIDE SEQUENCE [LARGE SCALE GENOMIC DNA]</scope>
    <source>
        <strain evidence="1 2">E3</strain>
    </source>
</reference>
<dbReference type="RefSeq" id="WP_110822547.1">
    <property type="nucleotide sequence ID" value="NZ_PRLG01000029.1"/>
</dbReference>
<proteinExistence type="predicted"/>
<organism evidence="1 2">
    <name type="scientific">Paenibacillus illinoisensis</name>
    <dbReference type="NCBI Taxonomy" id="59845"/>
    <lineage>
        <taxon>Bacteria</taxon>
        <taxon>Bacillati</taxon>
        <taxon>Bacillota</taxon>
        <taxon>Bacilli</taxon>
        <taxon>Bacillales</taxon>
        <taxon>Paenibacillaceae</taxon>
        <taxon>Paenibacillus</taxon>
    </lineage>
</organism>
<accession>A0A2W0C3J2</accession>
<evidence type="ECO:0000313" key="1">
    <source>
        <dbReference type="EMBL" id="PYY26646.1"/>
    </source>
</evidence>
<protein>
    <submittedName>
        <fullName evidence="1">Uncharacterized protein</fullName>
    </submittedName>
</protein>
<dbReference type="EMBL" id="PRLG01000029">
    <property type="protein sequence ID" value="PYY26646.1"/>
    <property type="molecule type" value="Genomic_DNA"/>
</dbReference>
<dbReference type="AlphaFoldDB" id="A0A2W0C3J2"/>
<dbReference type="Proteomes" id="UP000247459">
    <property type="component" value="Unassembled WGS sequence"/>
</dbReference>
<evidence type="ECO:0000313" key="2">
    <source>
        <dbReference type="Proteomes" id="UP000247459"/>
    </source>
</evidence>
<gene>
    <name evidence="1" type="ORF">PIL02S_06056</name>
</gene>
<comment type="caution">
    <text evidence="1">The sequence shown here is derived from an EMBL/GenBank/DDBJ whole genome shotgun (WGS) entry which is preliminary data.</text>
</comment>